<dbReference type="PANTHER" id="PTHR43386:SF1">
    <property type="entry name" value="D,D-DIPEPTIDE TRANSPORT SYSTEM PERMEASE PROTEIN DDPC-RELATED"/>
    <property type="match status" value="1"/>
</dbReference>
<keyword evidence="5 7" id="KW-1133">Transmembrane helix</keyword>
<dbReference type="InterPro" id="IPR050366">
    <property type="entry name" value="BP-dependent_transpt_permease"/>
</dbReference>
<comment type="caution">
    <text evidence="9">The sequence shown here is derived from an EMBL/GenBank/DDBJ whole genome shotgun (WGS) entry which is preliminary data.</text>
</comment>
<feature type="domain" description="ABC transmembrane type-1" evidence="8">
    <location>
        <begin position="101"/>
        <end position="290"/>
    </location>
</feature>
<evidence type="ECO:0000256" key="1">
    <source>
        <dbReference type="ARBA" id="ARBA00004651"/>
    </source>
</evidence>
<keyword evidence="3" id="KW-1003">Cell membrane</keyword>
<dbReference type="SUPFAM" id="SSF161098">
    <property type="entry name" value="MetI-like"/>
    <property type="match status" value="1"/>
</dbReference>
<gene>
    <name evidence="9" type="ORF">LZ495_09630</name>
</gene>
<dbReference type="AlphaFoldDB" id="A0AA41PX34"/>
<evidence type="ECO:0000256" key="7">
    <source>
        <dbReference type="RuleBase" id="RU363032"/>
    </source>
</evidence>
<feature type="transmembrane region" description="Helical" evidence="7">
    <location>
        <begin position="40"/>
        <end position="62"/>
    </location>
</feature>
<keyword evidence="6 7" id="KW-0472">Membrane</keyword>
<dbReference type="GO" id="GO:0055085">
    <property type="term" value="P:transmembrane transport"/>
    <property type="evidence" value="ECO:0007669"/>
    <property type="project" value="InterPro"/>
</dbReference>
<dbReference type="PROSITE" id="PS50928">
    <property type="entry name" value="ABC_TM1"/>
    <property type="match status" value="1"/>
</dbReference>
<evidence type="ECO:0000256" key="6">
    <source>
        <dbReference type="ARBA" id="ARBA00023136"/>
    </source>
</evidence>
<dbReference type="Pfam" id="PF12911">
    <property type="entry name" value="OppC_N"/>
    <property type="match status" value="1"/>
</dbReference>
<evidence type="ECO:0000259" key="8">
    <source>
        <dbReference type="PROSITE" id="PS50928"/>
    </source>
</evidence>
<comment type="similarity">
    <text evidence="7">Belongs to the binding-protein-dependent transport system permease family.</text>
</comment>
<sequence length="303" mass="31272">MTAPAPAPAPAPASTPAPAGAAALIRRPGLARVRAKRAPLYVASLVFVGLVVLLALLAPWIAPHDPNTADLGNALAPPSGEHLLGTDAAGRDTLSRLLVGARTSLLGPLGVVVLSTLLGAAVGVAAGWRGGWLDSLLSRGSELTLAFPGLLLAILIVAVYGEGLMAPVVALSVAYFPYVSRLTRSLVLAERERPYVAAYKVQGHSGLQICLRHVVPNIAPVVLAQSTVNFGYALIDLAGLSFLGLGVPALTPDWGRMVFDGKSAIQSGYPLSAVIPCAAIILTVVAFNVVGERWADKVAGRKR</sequence>
<dbReference type="Proteomes" id="UP001165378">
    <property type="component" value="Unassembled WGS sequence"/>
</dbReference>
<name>A0AA41PX34_9ACTN</name>
<organism evidence="9 10">
    <name type="scientific">Yinghuangia soli</name>
    <dbReference type="NCBI Taxonomy" id="2908204"/>
    <lineage>
        <taxon>Bacteria</taxon>
        <taxon>Bacillati</taxon>
        <taxon>Actinomycetota</taxon>
        <taxon>Actinomycetes</taxon>
        <taxon>Kitasatosporales</taxon>
        <taxon>Streptomycetaceae</taxon>
        <taxon>Yinghuangia</taxon>
    </lineage>
</organism>
<comment type="subcellular location">
    <subcellularLocation>
        <location evidence="1 7">Cell membrane</location>
        <topology evidence="1 7">Multi-pass membrane protein</topology>
    </subcellularLocation>
</comment>
<evidence type="ECO:0000313" key="10">
    <source>
        <dbReference type="Proteomes" id="UP001165378"/>
    </source>
</evidence>
<dbReference type="InterPro" id="IPR025966">
    <property type="entry name" value="OppC_N"/>
</dbReference>
<dbReference type="Pfam" id="PF00528">
    <property type="entry name" value="BPD_transp_1"/>
    <property type="match status" value="1"/>
</dbReference>
<keyword evidence="4 7" id="KW-0812">Transmembrane</keyword>
<feature type="transmembrane region" description="Helical" evidence="7">
    <location>
        <begin position="149"/>
        <end position="176"/>
    </location>
</feature>
<evidence type="ECO:0000256" key="2">
    <source>
        <dbReference type="ARBA" id="ARBA00022448"/>
    </source>
</evidence>
<evidence type="ECO:0000256" key="5">
    <source>
        <dbReference type="ARBA" id="ARBA00022989"/>
    </source>
</evidence>
<keyword evidence="2 7" id="KW-0813">Transport</keyword>
<dbReference type="GO" id="GO:0005886">
    <property type="term" value="C:plasma membrane"/>
    <property type="evidence" value="ECO:0007669"/>
    <property type="project" value="UniProtKB-SubCell"/>
</dbReference>
<keyword evidence="10" id="KW-1185">Reference proteome</keyword>
<feature type="transmembrane region" description="Helical" evidence="7">
    <location>
        <begin position="271"/>
        <end position="290"/>
    </location>
</feature>
<accession>A0AA41PX34</accession>
<evidence type="ECO:0000256" key="4">
    <source>
        <dbReference type="ARBA" id="ARBA00022692"/>
    </source>
</evidence>
<protein>
    <submittedName>
        <fullName evidence="9">ABC transporter permease</fullName>
    </submittedName>
</protein>
<dbReference type="CDD" id="cd06261">
    <property type="entry name" value="TM_PBP2"/>
    <property type="match status" value="1"/>
</dbReference>
<dbReference type="PANTHER" id="PTHR43386">
    <property type="entry name" value="OLIGOPEPTIDE TRANSPORT SYSTEM PERMEASE PROTEIN APPC"/>
    <property type="match status" value="1"/>
</dbReference>
<dbReference type="InterPro" id="IPR035906">
    <property type="entry name" value="MetI-like_sf"/>
</dbReference>
<dbReference type="Gene3D" id="1.10.3720.10">
    <property type="entry name" value="MetI-like"/>
    <property type="match status" value="1"/>
</dbReference>
<evidence type="ECO:0000256" key="3">
    <source>
        <dbReference type="ARBA" id="ARBA00022475"/>
    </source>
</evidence>
<evidence type="ECO:0000313" key="9">
    <source>
        <dbReference type="EMBL" id="MCF2527470.1"/>
    </source>
</evidence>
<reference evidence="9" key="1">
    <citation type="submission" date="2022-01" db="EMBL/GenBank/DDBJ databases">
        <title>Genome-Based Taxonomic Classification of the Phylum Actinobacteria.</title>
        <authorList>
            <person name="Gao Y."/>
        </authorList>
    </citation>
    <scope>NUCLEOTIDE SEQUENCE</scope>
    <source>
        <strain evidence="9">KLBMP 8922</strain>
    </source>
</reference>
<proteinExistence type="inferred from homology"/>
<dbReference type="InterPro" id="IPR000515">
    <property type="entry name" value="MetI-like"/>
</dbReference>
<dbReference type="EMBL" id="JAKFHA010000004">
    <property type="protein sequence ID" value="MCF2527470.1"/>
    <property type="molecule type" value="Genomic_DNA"/>
</dbReference>
<feature type="transmembrane region" description="Helical" evidence="7">
    <location>
        <begin position="105"/>
        <end position="128"/>
    </location>
</feature>
<dbReference type="RefSeq" id="WP_235051621.1">
    <property type="nucleotide sequence ID" value="NZ_JAKFHA010000004.1"/>
</dbReference>